<evidence type="ECO:0000259" key="2">
    <source>
        <dbReference type="Pfam" id="PF13628"/>
    </source>
</evidence>
<accession>A0A8J7I284</accession>
<feature type="domain" description="DUF4142" evidence="2">
    <location>
        <begin position="62"/>
        <end position="193"/>
    </location>
</feature>
<evidence type="ECO:0000256" key="1">
    <source>
        <dbReference type="SAM" id="Phobius"/>
    </source>
</evidence>
<gene>
    <name evidence="3" type="ORF">I8752_04170</name>
</gene>
<dbReference type="Gene3D" id="1.20.1260.10">
    <property type="match status" value="1"/>
</dbReference>
<keyword evidence="1" id="KW-0812">Transmembrane</keyword>
<dbReference type="PANTHER" id="PTHR38593">
    <property type="entry name" value="BLR2558 PROTEIN"/>
    <property type="match status" value="1"/>
</dbReference>
<feature type="transmembrane region" description="Helical" evidence="1">
    <location>
        <begin position="12"/>
        <end position="31"/>
    </location>
</feature>
<dbReference type="InterPro" id="IPR012347">
    <property type="entry name" value="Ferritin-like"/>
</dbReference>
<sequence>MNSQHHSFTNKLTNLIGIVGVSAAIAFTSYYCLNQPANAQITPNNPPIPGVRNQQTNISDLDRLYILEAGWGGLAEVQLAQLALQKSKNNKIRQYAQQIIREHTPVNQQLIELATRKGITPPTDVGPKYQVLIERLSQLSGSNFDQVYKNEAGINLHMEYLAIQRRQSQLGQDPDLRAFATKNIPVVQKHLQMGSDRLS</sequence>
<name>A0A8J7I284_9NOST</name>
<dbReference type="InterPro" id="IPR025419">
    <property type="entry name" value="DUF4142"/>
</dbReference>
<dbReference type="EMBL" id="JAECZA010000009">
    <property type="protein sequence ID" value="MBH8572243.1"/>
    <property type="molecule type" value="Genomic_DNA"/>
</dbReference>
<comment type="caution">
    <text evidence="3">The sequence shown here is derived from an EMBL/GenBank/DDBJ whole genome shotgun (WGS) entry which is preliminary data.</text>
</comment>
<evidence type="ECO:0000313" key="3">
    <source>
        <dbReference type="EMBL" id="MBH8572243.1"/>
    </source>
</evidence>
<dbReference type="RefSeq" id="WP_214431068.1">
    <property type="nucleotide sequence ID" value="NZ_CAWPUQ010000328.1"/>
</dbReference>
<evidence type="ECO:0000313" key="4">
    <source>
        <dbReference type="Proteomes" id="UP000662314"/>
    </source>
</evidence>
<keyword evidence="1" id="KW-1133">Transmembrane helix</keyword>
<protein>
    <submittedName>
        <fullName evidence="3">DUF4142 domain-containing protein</fullName>
    </submittedName>
</protein>
<dbReference type="Pfam" id="PF13628">
    <property type="entry name" value="DUF4142"/>
    <property type="match status" value="1"/>
</dbReference>
<dbReference type="AlphaFoldDB" id="A0A8J7I284"/>
<dbReference type="Proteomes" id="UP000662314">
    <property type="component" value="Unassembled WGS sequence"/>
</dbReference>
<reference evidence="3 4" key="1">
    <citation type="journal article" date="2021" name="Int. J. Syst. Evol. Microbiol.">
        <title>Amazonocrinis nigriterrae gen. nov., sp. nov., Atlanticothrix silvestris gen. nov., sp. nov. and Dendronalium phyllosphericum gen. nov., sp. nov., nostocacean cyanobacteria from Brazilian environments.</title>
        <authorList>
            <person name="Alvarenga D.O."/>
            <person name="Andreote A.P.D."/>
            <person name="Branco L.H.Z."/>
            <person name="Delbaje E."/>
            <person name="Cruz R.B."/>
            <person name="Varani A.M."/>
            <person name="Fiore M.F."/>
        </authorList>
    </citation>
    <scope>NUCLEOTIDE SEQUENCE [LARGE SCALE GENOMIC DNA]</scope>
    <source>
        <strain evidence="3 4">CENA369</strain>
    </source>
</reference>
<organism evidence="3 4">
    <name type="scientific">Dendronalium phyllosphericum CENA369</name>
    <dbReference type="NCBI Taxonomy" id="1725256"/>
    <lineage>
        <taxon>Bacteria</taxon>
        <taxon>Bacillati</taxon>
        <taxon>Cyanobacteriota</taxon>
        <taxon>Cyanophyceae</taxon>
        <taxon>Nostocales</taxon>
        <taxon>Nostocaceae</taxon>
        <taxon>Dendronalium</taxon>
        <taxon>Dendronalium phyllosphericum</taxon>
    </lineage>
</organism>
<keyword evidence="4" id="KW-1185">Reference proteome</keyword>
<dbReference type="PANTHER" id="PTHR38593:SF1">
    <property type="entry name" value="BLR2558 PROTEIN"/>
    <property type="match status" value="1"/>
</dbReference>
<proteinExistence type="predicted"/>
<keyword evidence="1" id="KW-0472">Membrane</keyword>